<dbReference type="InterPro" id="IPR002481">
    <property type="entry name" value="FUR"/>
</dbReference>
<proteinExistence type="inferred from homology"/>
<dbReference type="SUPFAM" id="SSF46785">
    <property type="entry name" value="Winged helix' DNA-binding domain"/>
    <property type="match status" value="1"/>
</dbReference>
<dbReference type="PANTHER" id="PTHR33202:SF8">
    <property type="entry name" value="PEROXIDE-RESPONSIVE REPRESSOR PERR"/>
    <property type="match status" value="1"/>
</dbReference>
<gene>
    <name evidence="7" type="ORF">QQA45_07040</name>
</gene>
<evidence type="ECO:0000256" key="3">
    <source>
        <dbReference type="ARBA" id="ARBA00022833"/>
    </source>
</evidence>
<dbReference type="Pfam" id="PF01475">
    <property type="entry name" value="FUR"/>
    <property type="match status" value="1"/>
</dbReference>
<protein>
    <submittedName>
        <fullName evidence="7">Fur family transcriptional regulator</fullName>
    </submittedName>
</protein>
<evidence type="ECO:0000256" key="4">
    <source>
        <dbReference type="ARBA" id="ARBA00023015"/>
    </source>
</evidence>
<keyword evidence="4" id="KW-0805">Transcription regulation</keyword>
<keyword evidence="8" id="KW-1185">Reference proteome</keyword>
<reference evidence="7 8" key="1">
    <citation type="submission" date="2023-06" db="EMBL/GenBank/DDBJ databases">
        <title>Antibody response to the Sneathia vaginalis cytopathogenic toxin A during pregnancy.</title>
        <authorList>
            <person name="Mccoy Z.T."/>
            <person name="Serrano M.G."/>
            <person name="Spaine K."/>
            <person name="Edwards D.J."/>
            <person name="Buck G.A."/>
            <person name="Jefferson K."/>
        </authorList>
    </citation>
    <scope>NUCLEOTIDE SEQUENCE [LARGE SCALE GENOMIC DNA]</scope>
    <source>
        <strain evidence="7 8">CCUG 42621</strain>
    </source>
</reference>
<keyword evidence="6" id="KW-0804">Transcription</keyword>
<sequence>MKAKDILIENNIKLSIQRVEILNYLLLAKNHPSVDMIYLSLSNKIPTLSKTTIYNTLKLFVKKGIVNEIAIEGKEVRYDALPQPHGHFKCLNCNKICDFDFDIKGINIKILENIKIDTVQFYIKGLCEKCTGGK</sequence>
<keyword evidence="3" id="KW-0862">Zinc</keyword>
<dbReference type="Gene3D" id="3.30.1490.190">
    <property type="match status" value="1"/>
</dbReference>
<dbReference type="InterPro" id="IPR043135">
    <property type="entry name" value="Fur_C"/>
</dbReference>
<dbReference type="RefSeq" id="WP_277284950.1">
    <property type="nucleotide sequence ID" value="NZ_CAMPUK010000015.1"/>
</dbReference>
<keyword evidence="2" id="KW-0678">Repressor</keyword>
<comment type="caution">
    <text evidence="7">The sequence shown here is derived from an EMBL/GenBank/DDBJ whole genome shotgun (WGS) entry which is preliminary data.</text>
</comment>
<dbReference type="PANTHER" id="PTHR33202">
    <property type="entry name" value="ZINC UPTAKE REGULATION PROTEIN"/>
    <property type="match status" value="1"/>
</dbReference>
<evidence type="ECO:0000313" key="8">
    <source>
        <dbReference type="Proteomes" id="UP001225134"/>
    </source>
</evidence>
<evidence type="ECO:0000313" key="7">
    <source>
        <dbReference type="EMBL" id="MDK9581233.1"/>
    </source>
</evidence>
<dbReference type="InterPro" id="IPR036390">
    <property type="entry name" value="WH_DNA-bd_sf"/>
</dbReference>
<accession>A0ABT7HL19</accession>
<dbReference type="EMBL" id="JASSPP010000018">
    <property type="protein sequence ID" value="MDK9581233.1"/>
    <property type="molecule type" value="Genomic_DNA"/>
</dbReference>
<organism evidence="7 8">
    <name type="scientific">Sneathia sanguinegens</name>
    <dbReference type="NCBI Taxonomy" id="40543"/>
    <lineage>
        <taxon>Bacteria</taxon>
        <taxon>Fusobacteriati</taxon>
        <taxon>Fusobacteriota</taxon>
        <taxon>Fusobacteriia</taxon>
        <taxon>Fusobacteriales</taxon>
        <taxon>Leptotrichiaceae</taxon>
        <taxon>Sneathia</taxon>
    </lineage>
</organism>
<dbReference type="Proteomes" id="UP001225134">
    <property type="component" value="Unassembled WGS sequence"/>
</dbReference>
<dbReference type="CDD" id="cd07153">
    <property type="entry name" value="Fur_like"/>
    <property type="match status" value="1"/>
</dbReference>
<dbReference type="Gene3D" id="1.10.10.10">
    <property type="entry name" value="Winged helix-like DNA-binding domain superfamily/Winged helix DNA-binding domain"/>
    <property type="match status" value="1"/>
</dbReference>
<evidence type="ECO:0000256" key="5">
    <source>
        <dbReference type="ARBA" id="ARBA00023125"/>
    </source>
</evidence>
<name>A0ABT7HL19_9FUSO</name>
<dbReference type="InterPro" id="IPR036388">
    <property type="entry name" value="WH-like_DNA-bd_sf"/>
</dbReference>
<evidence type="ECO:0000256" key="2">
    <source>
        <dbReference type="ARBA" id="ARBA00022491"/>
    </source>
</evidence>
<comment type="similarity">
    <text evidence="1">Belongs to the Fur family.</text>
</comment>
<evidence type="ECO:0000256" key="1">
    <source>
        <dbReference type="ARBA" id="ARBA00007957"/>
    </source>
</evidence>
<evidence type="ECO:0000256" key="6">
    <source>
        <dbReference type="ARBA" id="ARBA00023163"/>
    </source>
</evidence>
<keyword evidence="5" id="KW-0238">DNA-binding</keyword>